<protein>
    <submittedName>
        <fullName evidence="4">N-acetylmuramoyl-L-alanine amidase</fullName>
    </submittedName>
</protein>
<evidence type="ECO:0000259" key="3">
    <source>
        <dbReference type="SMART" id="SM00646"/>
    </source>
</evidence>
<keyword evidence="2" id="KW-0812">Transmembrane</keyword>
<evidence type="ECO:0000256" key="2">
    <source>
        <dbReference type="SAM" id="Phobius"/>
    </source>
</evidence>
<evidence type="ECO:0000313" key="5">
    <source>
        <dbReference type="Proteomes" id="UP000192569"/>
    </source>
</evidence>
<dbReference type="OrthoDB" id="9772024at2"/>
<dbReference type="SMART" id="SM00646">
    <property type="entry name" value="Ami_3"/>
    <property type="match status" value="1"/>
</dbReference>
<dbReference type="GO" id="GO:0008745">
    <property type="term" value="F:N-acetylmuramoyl-L-alanine amidase activity"/>
    <property type="evidence" value="ECO:0007669"/>
    <property type="project" value="InterPro"/>
</dbReference>
<keyword evidence="2" id="KW-0472">Membrane</keyword>
<dbReference type="AlphaFoldDB" id="A0A1W1VA83"/>
<dbReference type="PANTHER" id="PTHR30404:SF0">
    <property type="entry name" value="N-ACETYLMURAMOYL-L-ALANINE AMIDASE AMIC"/>
    <property type="match status" value="1"/>
</dbReference>
<organism evidence="4 5">
    <name type="scientific">Thermanaeromonas toyohensis ToBE</name>
    <dbReference type="NCBI Taxonomy" id="698762"/>
    <lineage>
        <taxon>Bacteria</taxon>
        <taxon>Bacillati</taxon>
        <taxon>Bacillota</taxon>
        <taxon>Clostridia</taxon>
        <taxon>Neomoorellales</taxon>
        <taxon>Neomoorellaceae</taxon>
        <taxon>Thermanaeromonas</taxon>
    </lineage>
</organism>
<feature type="domain" description="MurNAc-LAA" evidence="3">
    <location>
        <begin position="117"/>
        <end position="226"/>
    </location>
</feature>
<name>A0A1W1VA83_9FIRM</name>
<dbReference type="STRING" id="698762.SAMN00808754_0277"/>
<dbReference type="CDD" id="cd02696">
    <property type="entry name" value="MurNAc-LAA"/>
    <property type="match status" value="1"/>
</dbReference>
<dbReference type="InterPro" id="IPR002508">
    <property type="entry name" value="MurNAc-LAA_cat"/>
</dbReference>
<keyword evidence="1" id="KW-0378">Hydrolase</keyword>
<dbReference type="PANTHER" id="PTHR30404">
    <property type="entry name" value="N-ACETYLMURAMOYL-L-ALANINE AMIDASE"/>
    <property type="match status" value="1"/>
</dbReference>
<proteinExistence type="predicted"/>
<reference evidence="4 5" key="1">
    <citation type="submission" date="2017-04" db="EMBL/GenBank/DDBJ databases">
        <authorList>
            <person name="Afonso C.L."/>
            <person name="Miller P.J."/>
            <person name="Scott M.A."/>
            <person name="Spackman E."/>
            <person name="Goraichik I."/>
            <person name="Dimitrov K.M."/>
            <person name="Suarez D.L."/>
            <person name="Swayne D.E."/>
        </authorList>
    </citation>
    <scope>NUCLEOTIDE SEQUENCE [LARGE SCALE GENOMIC DNA]</scope>
    <source>
        <strain evidence="4 5">ToBE</strain>
    </source>
</reference>
<keyword evidence="5" id="KW-1185">Reference proteome</keyword>
<feature type="transmembrane region" description="Helical" evidence="2">
    <location>
        <begin position="12"/>
        <end position="31"/>
    </location>
</feature>
<dbReference type="GO" id="GO:0009253">
    <property type="term" value="P:peptidoglycan catabolic process"/>
    <property type="evidence" value="ECO:0007669"/>
    <property type="project" value="InterPro"/>
</dbReference>
<accession>A0A1W1VA83</accession>
<keyword evidence="2" id="KW-1133">Transmembrane helix</keyword>
<evidence type="ECO:0000313" key="4">
    <source>
        <dbReference type="EMBL" id="SMB90329.1"/>
    </source>
</evidence>
<dbReference type="Pfam" id="PF01520">
    <property type="entry name" value="Amidase_3"/>
    <property type="match status" value="1"/>
</dbReference>
<dbReference type="SUPFAM" id="SSF53187">
    <property type="entry name" value="Zn-dependent exopeptidases"/>
    <property type="match status" value="1"/>
</dbReference>
<dbReference type="InterPro" id="IPR050695">
    <property type="entry name" value="N-acetylmuramoyl_amidase_3"/>
</dbReference>
<dbReference type="GO" id="GO:0030288">
    <property type="term" value="C:outer membrane-bounded periplasmic space"/>
    <property type="evidence" value="ECO:0007669"/>
    <property type="project" value="TreeGrafter"/>
</dbReference>
<dbReference type="Proteomes" id="UP000192569">
    <property type="component" value="Chromosome I"/>
</dbReference>
<dbReference type="Gene3D" id="3.40.630.40">
    <property type="entry name" value="Zn-dependent exopeptidases"/>
    <property type="match status" value="1"/>
</dbReference>
<evidence type="ECO:0000256" key="1">
    <source>
        <dbReference type="ARBA" id="ARBA00022801"/>
    </source>
</evidence>
<gene>
    <name evidence="4" type="ORF">SAMN00808754_0277</name>
</gene>
<dbReference type="EMBL" id="LT838272">
    <property type="protein sequence ID" value="SMB90329.1"/>
    <property type="molecule type" value="Genomic_DNA"/>
</dbReference>
<sequence length="234" mass="25774">MGMPSRVIRLSLWVGLGVVALGMFITMRMAWQGYRERKAVQALSWALANQVVVVDPGHGGIDAGARGPGGTLEADIVLAISQNLAGFLRQGGARVFLTRQDAQAPEGESGDDLVERVRLAQKVGADVFISVHANAFNDREYGAQVFFNPGSKEGERLAVAIQEEIRRLLKNTEREALGLDAFVLRNLNIPAVIVEVGFLTNPQEEKLLRNPDYQRRMAFAIYLGIAKYLAERKR</sequence>